<protein>
    <recommendedName>
        <fullName evidence="2">NADH:ubiquinone oxidoreductase intermediate-associated protein 30 domain-containing protein</fullName>
    </recommendedName>
</protein>
<feature type="domain" description="NADH:ubiquinone oxidoreductase intermediate-associated protein 30" evidence="2">
    <location>
        <begin position="20"/>
        <end position="188"/>
    </location>
</feature>
<dbReference type="Pfam" id="PF08547">
    <property type="entry name" value="CIA30"/>
    <property type="match status" value="1"/>
</dbReference>
<keyword evidence="4" id="KW-1185">Reference proteome</keyword>
<dbReference type="AlphaFoldDB" id="A0AAI8Z006"/>
<organism evidence="3 4">
    <name type="scientific">Lecanosticta acicola</name>
    <dbReference type="NCBI Taxonomy" id="111012"/>
    <lineage>
        <taxon>Eukaryota</taxon>
        <taxon>Fungi</taxon>
        <taxon>Dikarya</taxon>
        <taxon>Ascomycota</taxon>
        <taxon>Pezizomycotina</taxon>
        <taxon>Dothideomycetes</taxon>
        <taxon>Dothideomycetidae</taxon>
        <taxon>Mycosphaerellales</taxon>
        <taxon>Mycosphaerellaceae</taxon>
        <taxon>Lecanosticta</taxon>
    </lineage>
</organism>
<dbReference type="InterPro" id="IPR013857">
    <property type="entry name" value="NADH-UbQ_OxRdtase-assoc_prot30"/>
</dbReference>
<evidence type="ECO:0000313" key="4">
    <source>
        <dbReference type="Proteomes" id="UP001296104"/>
    </source>
</evidence>
<dbReference type="PANTHER" id="PTHR13194:SF19">
    <property type="entry name" value="NAD(P)-BINDING ROSSMANN-FOLD SUPERFAMILY PROTEIN"/>
    <property type="match status" value="1"/>
</dbReference>
<dbReference type="GO" id="GO:0051082">
    <property type="term" value="F:unfolded protein binding"/>
    <property type="evidence" value="ECO:0007669"/>
    <property type="project" value="TreeGrafter"/>
</dbReference>
<evidence type="ECO:0000259" key="2">
    <source>
        <dbReference type="Pfam" id="PF08547"/>
    </source>
</evidence>
<dbReference type="InterPro" id="IPR008979">
    <property type="entry name" value="Galactose-bd-like_sf"/>
</dbReference>
<gene>
    <name evidence="3" type="ORF">LECACI_7A005142</name>
</gene>
<dbReference type="SUPFAM" id="SSF49785">
    <property type="entry name" value="Galactose-binding domain-like"/>
    <property type="match status" value="1"/>
</dbReference>
<evidence type="ECO:0000313" key="3">
    <source>
        <dbReference type="EMBL" id="CAK4028340.1"/>
    </source>
</evidence>
<dbReference type="InterPro" id="IPR039131">
    <property type="entry name" value="NDUFAF1"/>
</dbReference>
<proteinExistence type="inferred from homology"/>
<comment type="caution">
    <text evidence="3">The sequence shown here is derived from an EMBL/GenBank/DDBJ whole genome shotgun (WGS) entry which is preliminary data.</text>
</comment>
<evidence type="ECO:0000256" key="1">
    <source>
        <dbReference type="ARBA" id="ARBA00007884"/>
    </source>
</evidence>
<name>A0AAI8Z006_9PEZI</name>
<dbReference type="PANTHER" id="PTHR13194">
    <property type="entry name" value="COMPLEX I INTERMEDIATE-ASSOCIATED PROTEIN 30"/>
    <property type="match status" value="1"/>
</dbReference>
<dbReference type="Proteomes" id="UP001296104">
    <property type="component" value="Unassembled WGS sequence"/>
</dbReference>
<dbReference type="GO" id="GO:0010257">
    <property type="term" value="P:NADH dehydrogenase complex assembly"/>
    <property type="evidence" value="ECO:0007669"/>
    <property type="project" value="TreeGrafter"/>
</dbReference>
<accession>A0AAI8Z006</accession>
<dbReference type="EMBL" id="CAVMBE010000032">
    <property type="protein sequence ID" value="CAK4028340.1"/>
    <property type="molecule type" value="Genomic_DNA"/>
</dbReference>
<sequence>MAGTADQNPYTLFGGDKGWSSKDWTASDDRVRGGKSESHLECTTNDIGRFWGNLDIETLGGAGFASQRTTGDDRAWDLSGYAGVQICIEKGDKRRYTFNLKDELLPPDPDTGREQSTVSYECDFELPPQAQPGDTYDRSVFIPWASFNATYRGKPKKDAGPINLKKIKRVSIMMRSFFGAQEGDFSLSMRSINALSKTPSLSMYSIIPAGQNDQSTLEKGQIDPINSAPSDGLDGYRASFWRSSASVHSKSTYLALGTITLIALYLTAGRFMRPCPPEKLL</sequence>
<comment type="similarity">
    <text evidence="1">Belongs to the CIA30 family.</text>
</comment>
<reference evidence="3" key="1">
    <citation type="submission" date="2023-11" db="EMBL/GenBank/DDBJ databases">
        <authorList>
            <person name="Alioto T."/>
            <person name="Alioto T."/>
            <person name="Gomez Garrido J."/>
        </authorList>
    </citation>
    <scope>NUCLEOTIDE SEQUENCE</scope>
</reference>